<sequence length="342" mass="40008">MNNQTCTMFSTVQPMLTSPLRIADLKMFNTSCTSGRKKRYLKWKWPFICRRKVVKNHLFDSLQTSCMIRRIRSRLRFSGGRFEGSDRLRRLMIVHDGFDSVAGQRNGISTLHSAQLPVVHSLNRMFHCSSISSINLLSDERLVAPVSMHWALINSYLSMDSSDIFALEKQLDLMRISDRVDCARTGRFLIPDLFTITQASYYWGAIDRYEAERLLENEPEGTFLLRDSVQSDYLFSVSFRRYQRTLHARIEQFNHRFSFDSSDDSVFKASTVTELIEHYKDEDNCLFYEPHLSLPLRRKSVFSLKQLSRAVVCNSIRFEDIATLDIPTVLKNYLSEYHYECY</sequence>
<keyword evidence="4 5" id="KW-0727">SH2 domain</keyword>
<dbReference type="PANTHER" id="PTHR10155">
    <property type="entry name" value="PHOSPHATIDYLINOSITOL 3-KINASE REGULATORY SUBUNIT"/>
    <property type="match status" value="1"/>
</dbReference>
<dbReference type="EMBL" id="JYDI01000214">
    <property type="protein sequence ID" value="KRY48245.1"/>
    <property type="molecule type" value="Genomic_DNA"/>
</dbReference>
<comment type="caution">
    <text evidence="8">The sequence shown here is derived from an EMBL/GenBank/DDBJ whole genome shotgun (WGS) entry which is preliminary data.</text>
</comment>
<feature type="domain" description="SOCS box" evidence="7">
    <location>
        <begin position="291"/>
        <end position="340"/>
    </location>
</feature>
<dbReference type="InterPro" id="IPR036860">
    <property type="entry name" value="SH2_dom_sf"/>
</dbReference>
<dbReference type="SUPFAM" id="SSF55550">
    <property type="entry name" value="SH2 domain"/>
    <property type="match status" value="1"/>
</dbReference>
<dbReference type="SUPFAM" id="SSF158235">
    <property type="entry name" value="SOCS box-like"/>
    <property type="match status" value="1"/>
</dbReference>
<evidence type="ECO:0000313" key="8">
    <source>
        <dbReference type="EMBL" id="KRY48245.1"/>
    </source>
</evidence>
<dbReference type="SMART" id="SM00253">
    <property type="entry name" value="SOCS"/>
    <property type="match status" value="1"/>
</dbReference>
<evidence type="ECO:0000256" key="5">
    <source>
        <dbReference type="PROSITE-ProRule" id="PRU00191"/>
    </source>
</evidence>
<dbReference type="Pfam" id="PF07525">
    <property type="entry name" value="SOCS_box"/>
    <property type="match status" value="1"/>
</dbReference>
<dbReference type="AlphaFoldDB" id="A0A0V1CG88"/>
<proteinExistence type="predicted"/>
<dbReference type="PRINTS" id="PR00401">
    <property type="entry name" value="SH2DOMAIN"/>
</dbReference>
<dbReference type="STRING" id="45882.A0A0V1CG88"/>
<dbReference type="OMA" id="TCTMFST"/>
<accession>A0A0V1CG88</accession>
<protein>
    <submittedName>
        <fullName evidence="8">Suppressor of cytokine signaling 5</fullName>
    </submittedName>
</protein>
<dbReference type="GO" id="GO:0009968">
    <property type="term" value="P:negative regulation of signal transduction"/>
    <property type="evidence" value="ECO:0007669"/>
    <property type="project" value="UniProtKB-KW"/>
</dbReference>
<dbReference type="PROSITE" id="PS50225">
    <property type="entry name" value="SOCS"/>
    <property type="match status" value="1"/>
</dbReference>
<dbReference type="PANTHER" id="PTHR10155:SF0">
    <property type="entry name" value="SUPPRESSOR OF CYTOKINE SIGNALING AT 36E, ISOFORM D"/>
    <property type="match status" value="1"/>
</dbReference>
<dbReference type="GO" id="GO:0035556">
    <property type="term" value="P:intracellular signal transduction"/>
    <property type="evidence" value="ECO:0007669"/>
    <property type="project" value="InterPro"/>
</dbReference>
<dbReference type="InterPro" id="IPR001496">
    <property type="entry name" value="SOCS_box"/>
</dbReference>
<dbReference type="PROSITE" id="PS50001">
    <property type="entry name" value="SH2"/>
    <property type="match status" value="1"/>
</dbReference>
<evidence type="ECO:0000259" key="6">
    <source>
        <dbReference type="PROSITE" id="PS50001"/>
    </source>
</evidence>
<evidence type="ECO:0000259" key="7">
    <source>
        <dbReference type="PROSITE" id="PS50225"/>
    </source>
</evidence>
<keyword evidence="9" id="KW-1185">Reference proteome</keyword>
<keyword evidence="1" id="KW-0341">Growth regulation</keyword>
<dbReference type="Pfam" id="PF00017">
    <property type="entry name" value="SH2"/>
    <property type="match status" value="1"/>
</dbReference>
<evidence type="ECO:0000256" key="3">
    <source>
        <dbReference type="ARBA" id="ARBA00022786"/>
    </source>
</evidence>
<reference evidence="8 9" key="1">
    <citation type="submission" date="2015-01" db="EMBL/GenBank/DDBJ databases">
        <title>Evolution of Trichinella species and genotypes.</title>
        <authorList>
            <person name="Korhonen P.K."/>
            <person name="Edoardo P."/>
            <person name="Giuseppe L.R."/>
            <person name="Gasser R.B."/>
        </authorList>
    </citation>
    <scope>NUCLEOTIDE SEQUENCE [LARGE SCALE GENOMIC DNA]</scope>
    <source>
        <strain evidence="8">ISS120</strain>
    </source>
</reference>
<dbReference type="GO" id="GO:0046854">
    <property type="term" value="P:phosphatidylinositol phosphate biosynthetic process"/>
    <property type="evidence" value="ECO:0007669"/>
    <property type="project" value="TreeGrafter"/>
</dbReference>
<gene>
    <name evidence="8" type="primary">Socs5</name>
    <name evidence="8" type="ORF">T03_10436</name>
</gene>
<feature type="domain" description="SH2" evidence="6">
    <location>
        <begin position="201"/>
        <end position="296"/>
    </location>
</feature>
<evidence type="ECO:0000313" key="9">
    <source>
        <dbReference type="Proteomes" id="UP000054653"/>
    </source>
</evidence>
<dbReference type="GO" id="GO:0005942">
    <property type="term" value="C:phosphatidylinositol 3-kinase complex"/>
    <property type="evidence" value="ECO:0007669"/>
    <property type="project" value="TreeGrafter"/>
</dbReference>
<dbReference type="SMART" id="SM00969">
    <property type="entry name" value="SOCS_box"/>
    <property type="match status" value="1"/>
</dbReference>
<keyword evidence="2" id="KW-0734">Signal transduction inhibitor</keyword>
<evidence type="ECO:0000256" key="4">
    <source>
        <dbReference type="ARBA" id="ARBA00022999"/>
    </source>
</evidence>
<dbReference type="SMART" id="SM00252">
    <property type="entry name" value="SH2"/>
    <property type="match status" value="1"/>
</dbReference>
<dbReference type="GO" id="GO:0046935">
    <property type="term" value="F:1-phosphatidylinositol-3-kinase regulator activity"/>
    <property type="evidence" value="ECO:0007669"/>
    <property type="project" value="TreeGrafter"/>
</dbReference>
<dbReference type="Proteomes" id="UP000054653">
    <property type="component" value="Unassembled WGS sequence"/>
</dbReference>
<name>A0A0V1CG88_TRIBR</name>
<dbReference type="Gene3D" id="3.30.505.10">
    <property type="entry name" value="SH2 domain"/>
    <property type="match status" value="1"/>
</dbReference>
<keyword evidence="3" id="KW-0833">Ubl conjugation pathway</keyword>
<evidence type="ECO:0000256" key="1">
    <source>
        <dbReference type="ARBA" id="ARBA00022604"/>
    </source>
</evidence>
<dbReference type="InterPro" id="IPR036036">
    <property type="entry name" value="SOCS_box-like_dom_sf"/>
</dbReference>
<organism evidence="8 9">
    <name type="scientific">Trichinella britovi</name>
    <name type="common">Parasitic roundworm</name>
    <dbReference type="NCBI Taxonomy" id="45882"/>
    <lineage>
        <taxon>Eukaryota</taxon>
        <taxon>Metazoa</taxon>
        <taxon>Ecdysozoa</taxon>
        <taxon>Nematoda</taxon>
        <taxon>Enoplea</taxon>
        <taxon>Dorylaimia</taxon>
        <taxon>Trichinellida</taxon>
        <taxon>Trichinellidae</taxon>
        <taxon>Trichinella</taxon>
    </lineage>
</organism>
<evidence type="ECO:0000256" key="2">
    <source>
        <dbReference type="ARBA" id="ARBA00022700"/>
    </source>
</evidence>
<dbReference type="OrthoDB" id="5979828at2759"/>
<dbReference type="InterPro" id="IPR000980">
    <property type="entry name" value="SH2"/>
</dbReference>